<proteinExistence type="predicted"/>
<reference evidence="1 3" key="1">
    <citation type="submission" date="2018-11" db="EMBL/GenBank/DDBJ databases">
        <title>The first complete genome of Serratia liquefaciens isolated from metalophyte plant revel distinctness adaptive mechanisms in an extreme habitat.</title>
        <authorList>
            <person name="Caneschi W.L."/>
            <person name="Sanchez A.B."/>
            <person name="Felestrino E.B."/>
            <person name="Assis R.A.B."/>
            <person name="Lemes C.G.C."/>
            <person name="Cordeiro I.F."/>
            <person name="Fonseca N.P."/>
            <person name="Villa M."/>
            <person name="Vieira I.T."/>
            <person name="Moraes L.A."/>
            <person name="Kamino L.H.Y."/>
            <person name="do Carmo F."/>
            <person name="Garcia C.M."/>
            <person name="Almeida N.F."/>
            <person name="Silva R.S."/>
            <person name="Ferro J.A."/>
            <person name="Ferro M.I.T."/>
            <person name="Varani A.M."/>
            <person name="Ferreira R.M."/>
            <person name="dos Santos V.L."/>
            <person name="Silva U.C."/>
            <person name="Setubal J.C."/>
            <person name="Moreira L.M."/>
        </authorList>
    </citation>
    <scope>NUCLEOTIDE SEQUENCE [LARGE SCALE GENOMIC DNA]</scope>
    <source>
        <strain evidence="1 3">FG3</strain>
    </source>
</reference>
<evidence type="ECO:0000313" key="2">
    <source>
        <dbReference type="EMBL" id="QQU54144.1"/>
    </source>
</evidence>
<protein>
    <recommendedName>
        <fullName evidence="5">DUF5082 domain-containing protein</fullName>
    </recommendedName>
</protein>
<dbReference type="Proteomes" id="UP000595237">
    <property type="component" value="Chromosome"/>
</dbReference>
<dbReference type="EMBL" id="CP068148">
    <property type="protein sequence ID" value="QQU54144.1"/>
    <property type="molecule type" value="Genomic_DNA"/>
</dbReference>
<dbReference type="RefSeq" id="WP_020825741.1">
    <property type="nucleotide sequence ID" value="NZ_CADDTP010000006.1"/>
</dbReference>
<evidence type="ECO:0000313" key="4">
    <source>
        <dbReference type="Proteomes" id="UP000595237"/>
    </source>
</evidence>
<accession>A0A379ZV78</accession>
<name>A0A379ZV78_SERLI</name>
<keyword evidence="4" id="KW-1185">Reference proteome</keyword>
<accession>A0A515CYN0</accession>
<dbReference type="AlphaFoldDB" id="A0A379ZV78"/>
<dbReference type="EMBL" id="CP033893">
    <property type="protein sequence ID" value="QDL33275.1"/>
    <property type="molecule type" value="Genomic_DNA"/>
</dbReference>
<evidence type="ECO:0000313" key="1">
    <source>
        <dbReference type="EMBL" id="QDL33275.1"/>
    </source>
</evidence>
<evidence type="ECO:0000313" key="3">
    <source>
        <dbReference type="Proteomes" id="UP000317572"/>
    </source>
</evidence>
<dbReference type="Proteomes" id="UP000317572">
    <property type="component" value="Chromosome"/>
</dbReference>
<sequence length="88" mass="10002">MSDNENSKTQIDNLRDVVSQLKEMRHYAQSNTETLSAQWLAFDQGEYKHKEFAGAIGDLLNKQGACLEGLEKTIQDIEIEINRLDSES</sequence>
<dbReference type="GeneID" id="29903105"/>
<gene>
    <name evidence="1" type="ORF">EGO53_16335</name>
    <name evidence="2" type="ORF">I6I38_17685</name>
</gene>
<evidence type="ECO:0008006" key="5">
    <source>
        <dbReference type="Google" id="ProtNLM"/>
    </source>
</evidence>
<organism evidence="1 3">
    <name type="scientific">Serratia liquefaciens</name>
    <dbReference type="NCBI Taxonomy" id="614"/>
    <lineage>
        <taxon>Bacteria</taxon>
        <taxon>Pseudomonadati</taxon>
        <taxon>Pseudomonadota</taxon>
        <taxon>Gammaproteobacteria</taxon>
        <taxon>Enterobacterales</taxon>
        <taxon>Yersiniaceae</taxon>
        <taxon>Serratia</taxon>
    </lineage>
</organism>
<reference evidence="2 4" key="2">
    <citation type="submission" date="2021-01" db="EMBL/GenBank/DDBJ databases">
        <title>FDA dAtabase for Regulatory Grade micrObial Sequences (FDA-ARGOS): Supporting development and validation of Infectious Disease Dx tests.</title>
        <authorList>
            <person name="Blissenbach B."/>
            <person name="Krut O."/>
            <person name="Tallon L."/>
            <person name="Sadzewicz L."/>
            <person name="Zhao X."/>
            <person name="Boylan J."/>
            <person name="Ott S."/>
            <person name="Bowen H."/>
            <person name="Vavikolanu K."/>
            <person name="Mehta A."/>
            <person name="Aluvathingal J."/>
            <person name="Nadendla S."/>
            <person name="Yan Y."/>
            <person name="Sichtig H."/>
        </authorList>
    </citation>
    <scope>NUCLEOTIDE SEQUENCE [LARGE SCALE GENOMIC DNA]</scope>
    <source>
        <strain evidence="2 4">FDAARGOS_1081</strain>
    </source>
</reference>